<name>A0AAD5SKV7_9FUNG</name>
<dbReference type="Proteomes" id="UP001212841">
    <property type="component" value="Unassembled WGS sequence"/>
</dbReference>
<proteinExistence type="predicted"/>
<protein>
    <submittedName>
        <fullName evidence="1">Uncharacterized protein</fullName>
    </submittedName>
</protein>
<accession>A0AAD5SKV7</accession>
<evidence type="ECO:0000313" key="1">
    <source>
        <dbReference type="EMBL" id="KAJ3052573.1"/>
    </source>
</evidence>
<sequence>MDLIIILSPTLHLDPQWKAVSGYDNVVGGDVVDNEVLMGIVKAQKQRDDPTHPEENRCLLVIDDSGNDFRWAKLRHMMNVLFTTFRHYGGNLICGIQSLQHMESTQISNSTQWCLFDTNQRSLKKISTDLATARMPEKELEEFIRDNTKRPYSFVFIDYTAPSDQQFRVGFEDVYIPLRMREDDDG</sequence>
<dbReference type="Gene3D" id="3.40.50.300">
    <property type="entry name" value="P-loop containing nucleotide triphosphate hydrolases"/>
    <property type="match status" value="1"/>
</dbReference>
<dbReference type="AlphaFoldDB" id="A0AAD5SKV7"/>
<reference evidence="1" key="1">
    <citation type="submission" date="2020-05" db="EMBL/GenBank/DDBJ databases">
        <title>Phylogenomic resolution of chytrid fungi.</title>
        <authorList>
            <person name="Stajich J.E."/>
            <person name="Amses K."/>
            <person name="Simmons R."/>
            <person name="Seto K."/>
            <person name="Myers J."/>
            <person name="Bonds A."/>
            <person name="Quandt C.A."/>
            <person name="Barry K."/>
            <person name="Liu P."/>
            <person name="Grigoriev I."/>
            <person name="Longcore J.E."/>
            <person name="James T.Y."/>
        </authorList>
    </citation>
    <scope>NUCLEOTIDE SEQUENCE</scope>
    <source>
        <strain evidence="1">JEL0318</strain>
    </source>
</reference>
<dbReference type="EMBL" id="JADGJD010000283">
    <property type="protein sequence ID" value="KAJ3052573.1"/>
    <property type="molecule type" value="Genomic_DNA"/>
</dbReference>
<gene>
    <name evidence="1" type="ORF">HK097_006042</name>
</gene>
<evidence type="ECO:0000313" key="2">
    <source>
        <dbReference type="Proteomes" id="UP001212841"/>
    </source>
</evidence>
<organism evidence="1 2">
    <name type="scientific">Rhizophlyctis rosea</name>
    <dbReference type="NCBI Taxonomy" id="64517"/>
    <lineage>
        <taxon>Eukaryota</taxon>
        <taxon>Fungi</taxon>
        <taxon>Fungi incertae sedis</taxon>
        <taxon>Chytridiomycota</taxon>
        <taxon>Chytridiomycota incertae sedis</taxon>
        <taxon>Chytridiomycetes</taxon>
        <taxon>Rhizophlyctidales</taxon>
        <taxon>Rhizophlyctidaceae</taxon>
        <taxon>Rhizophlyctis</taxon>
    </lineage>
</organism>
<keyword evidence="2" id="KW-1185">Reference proteome</keyword>
<comment type="caution">
    <text evidence="1">The sequence shown here is derived from an EMBL/GenBank/DDBJ whole genome shotgun (WGS) entry which is preliminary data.</text>
</comment>
<dbReference type="InterPro" id="IPR027417">
    <property type="entry name" value="P-loop_NTPase"/>
</dbReference>